<evidence type="ECO:0000256" key="2">
    <source>
        <dbReference type="ARBA" id="ARBA00022692"/>
    </source>
</evidence>
<evidence type="ECO:0000256" key="3">
    <source>
        <dbReference type="ARBA" id="ARBA00022989"/>
    </source>
</evidence>
<evidence type="ECO:0000256" key="4">
    <source>
        <dbReference type="ARBA" id="ARBA00023136"/>
    </source>
</evidence>
<feature type="transmembrane region" description="Helical" evidence="6">
    <location>
        <begin position="94"/>
        <end position="114"/>
    </location>
</feature>
<feature type="compositionally biased region" description="Polar residues" evidence="5">
    <location>
        <begin position="361"/>
        <end position="378"/>
    </location>
</feature>
<feature type="transmembrane region" description="Helical" evidence="6">
    <location>
        <begin position="161"/>
        <end position="186"/>
    </location>
</feature>
<keyword evidence="4 6" id="KW-0472">Membrane</keyword>
<dbReference type="GO" id="GO:0000324">
    <property type="term" value="C:fungal-type vacuole"/>
    <property type="evidence" value="ECO:0007669"/>
    <property type="project" value="TreeGrafter"/>
</dbReference>
<feature type="compositionally biased region" description="Pro residues" evidence="5">
    <location>
        <begin position="344"/>
        <end position="355"/>
    </location>
</feature>
<reference evidence="8" key="1">
    <citation type="journal article" date="2023" name="Mol. Phylogenet. Evol.">
        <title>Genome-scale phylogeny and comparative genomics of the fungal order Sordariales.</title>
        <authorList>
            <person name="Hensen N."/>
            <person name="Bonometti L."/>
            <person name="Westerberg I."/>
            <person name="Brannstrom I.O."/>
            <person name="Guillou S."/>
            <person name="Cros-Aarteil S."/>
            <person name="Calhoun S."/>
            <person name="Haridas S."/>
            <person name="Kuo A."/>
            <person name="Mondo S."/>
            <person name="Pangilinan J."/>
            <person name="Riley R."/>
            <person name="LaButti K."/>
            <person name="Andreopoulos B."/>
            <person name="Lipzen A."/>
            <person name="Chen C."/>
            <person name="Yan M."/>
            <person name="Daum C."/>
            <person name="Ng V."/>
            <person name="Clum A."/>
            <person name="Steindorff A."/>
            <person name="Ohm R.A."/>
            <person name="Martin F."/>
            <person name="Silar P."/>
            <person name="Natvig D.O."/>
            <person name="Lalanne C."/>
            <person name="Gautier V."/>
            <person name="Ament-Velasquez S.L."/>
            <person name="Kruys A."/>
            <person name="Hutchinson M.I."/>
            <person name="Powell A.J."/>
            <person name="Barry K."/>
            <person name="Miller A.N."/>
            <person name="Grigoriev I.V."/>
            <person name="Debuchy R."/>
            <person name="Gladieux P."/>
            <person name="Hiltunen Thoren M."/>
            <person name="Johannesson H."/>
        </authorList>
    </citation>
    <scope>NUCLEOTIDE SEQUENCE [LARGE SCALE GENOMIC DNA]</scope>
    <source>
        <strain evidence="8">CBS 284.82</strain>
    </source>
</reference>
<feature type="region of interest" description="Disordered" evidence="5">
    <location>
        <begin position="315"/>
        <end position="380"/>
    </location>
</feature>
<keyword evidence="8" id="KW-1185">Reference proteome</keyword>
<evidence type="ECO:0000256" key="5">
    <source>
        <dbReference type="SAM" id="MobiDB-lite"/>
    </source>
</evidence>
<keyword evidence="2 6" id="KW-0812">Transmembrane</keyword>
<evidence type="ECO:0000256" key="6">
    <source>
        <dbReference type="SAM" id="Phobius"/>
    </source>
</evidence>
<evidence type="ECO:0000313" key="7">
    <source>
        <dbReference type="EMBL" id="KAK4042646.1"/>
    </source>
</evidence>
<name>A0AAN6PPL3_9PEZI</name>
<dbReference type="InterPro" id="IPR007568">
    <property type="entry name" value="RTA1"/>
</dbReference>
<dbReference type="Proteomes" id="UP001303115">
    <property type="component" value="Unassembled WGS sequence"/>
</dbReference>
<comment type="subcellular location">
    <subcellularLocation>
        <location evidence="1">Membrane</location>
        <topology evidence="1">Multi-pass membrane protein</topology>
    </subcellularLocation>
</comment>
<feature type="transmembrane region" description="Helical" evidence="6">
    <location>
        <begin position="256"/>
        <end position="280"/>
    </location>
</feature>
<sequence>MLAVGDCSGEACAVPPGSLPYGATPAGNAFMLAAFAALVPPVIYAGLRYKILAHTLLLLAALVVEIVGHVGKIFLVANPTSHAYSAVYLMGTHWGAVLIGSAANLVLPHVMVIYGEEFRLVSDPVYLNILFFILDIFTLAFQSVGIGFASTANTATEVSQGVNILLTGLAIQAVNLLAFLGTYRYFRYKLSHRRYILDDRYSLVYLSRRFKYFMTCVQVAASLLLVRTAVRIAIFADGLTSAFASSQVTSFLLDDTLVLVAALILTVYPVGRAFGGAWAATSPMTASSSPDRPDTLPLRLRRHRRKRCSHINKHVISLPHPSPSTSPRFSPGYTPRAGMTPGLPAHPSPRAPAPVAPLMSPRNNPVHQRTPYDTSPTQDVPFLVSQDSPGLDSAMWMTTPPIEHGRKRRMRAGSGPERTEMVDGDALW</sequence>
<protein>
    <submittedName>
        <fullName evidence="7">RTA1 like protein-domain-containing protein</fullName>
    </submittedName>
</protein>
<evidence type="ECO:0000256" key="1">
    <source>
        <dbReference type="ARBA" id="ARBA00004141"/>
    </source>
</evidence>
<organism evidence="7 8">
    <name type="scientific">Parachaetomium inaequale</name>
    <dbReference type="NCBI Taxonomy" id="2588326"/>
    <lineage>
        <taxon>Eukaryota</taxon>
        <taxon>Fungi</taxon>
        <taxon>Dikarya</taxon>
        <taxon>Ascomycota</taxon>
        <taxon>Pezizomycotina</taxon>
        <taxon>Sordariomycetes</taxon>
        <taxon>Sordariomycetidae</taxon>
        <taxon>Sordariales</taxon>
        <taxon>Chaetomiaceae</taxon>
        <taxon>Parachaetomium</taxon>
    </lineage>
</organism>
<keyword evidence="3 6" id="KW-1133">Transmembrane helix</keyword>
<dbReference type="EMBL" id="MU854338">
    <property type="protein sequence ID" value="KAK4042646.1"/>
    <property type="molecule type" value="Genomic_DNA"/>
</dbReference>
<dbReference type="AlphaFoldDB" id="A0AAN6PPL3"/>
<feature type="transmembrane region" description="Helical" evidence="6">
    <location>
        <begin position="56"/>
        <end position="74"/>
    </location>
</feature>
<accession>A0AAN6PPL3</accession>
<dbReference type="GO" id="GO:0005886">
    <property type="term" value="C:plasma membrane"/>
    <property type="evidence" value="ECO:0007669"/>
    <property type="project" value="TreeGrafter"/>
</dbReference>
<dbReference type="PANTHER" id="PTHR31465:SF9">
    <property type="entry name" value="SPHINGOID LONG-CHAIN BASE TRANSPORTER RSB1"/>
    <property type="match status" value="1"/>
</dbReference>
<comment type="caution">
    <text evidence="7">The sequence shown here is derived from an EMBL/GenBank/DDBJ whole genome shotgun (WGS) entry which is preliminary data.</text>
</comment>
<gene>
    <name evidence="7" type="ORF">C8A01DRAFT_44394</name>
</gene>
<proteinExistence type="predicted"/>
<dbReference type="Pfam" id="PF04479">
    <property type="entry name" value="RTA1"/>
    <property type="match status" value="1"/>
</dbReference>
<feature type="transmembrane region" description="Helical" evidence="6">
    <location>
        <begin position="29"/>
        <end position="47"/>
    </location>
</feature>
<feature type="transmembrane region" description="Helical" evidence="6">
    <location>
        <begin position="126"/>
        <end position="149"/>
    </location>
</feature>
<feature type="region of interest" description="Disordered" evidence="5">
    <location>
        <begin position="405"/>
        <end position="428"/>
    </location>
</feature>
<dbReference type="PANTHER" id="PTHR31465">
    <property type="entry name" value="PROTEIN RTA1-RELATED"/>
    <property type="match status" value="1"/>
</dbReference>
<evidence type="ECO:0000313" key="8">
    <source>
        <dbReference type="Proteomes" id="UP001303115"/>
    </source>
</evidence>
<feature type="transmembrane region" description="Helical" evidence="6">
    <location>
        <begin position="212"/>
        <end position="236"/>
    </location>
</feature>